<feature type="compositionally biased region" description="Polar residues" evidence="11">
    <location>
        <begin position="503"/>
        <end position="524"/>
    </location>
</feature>
<sequence>MDEELLPAGMAPITVVPSSNYSSTAHQPTSPSIYPNLQPEMAAEEPRRGNPSSPMANRPQEMIVEEVLSNNGQLLNQPSGSGSYLSGNVNYTGGNVTFHSAPHRPKNNRKKSRKLTLTQVCSDEAALKSPKIIQHHPPEPTSPPPMKPIDPDRISNNSSLIGFDSDNSGTSASTLSSSSSLKSGPERKINRIFSMLQSMQQTFMQQQQQQQQQPQQQQQQQQLKQKNVEPIYEQPNQSSGSMASGMDTIQANDRRGQQLRMELQQSSASAPPRQLLYGLGRSQDSLMASRISGPHVNKIYMAPNVGGGNNANNKGPIYASWNGSQCSGFTCTTMTSDGASPPLTHAMPFHKDGWTSLFIVASSTYAQLLVVICIVAALSEVVTHNVSFIYFETFFAFLYAVSIVFFLYVFGYLLRSKRRREEKKRLRKLSRWRESNMANPTTTTGEDDTSDYDAVRNPESSMSVENEIVSGPTPLRRFFNQFSGERRRFSRTDPVDVADDSSKGVSQNPHPSSRKSSATKQWMPQNFGLGGGNSPNEIVSYSTMNSNSDIVASTSGVANGRKARKTKVSDNEHSHGSLFLRAGAVAFGLGTMIYDGLEFGAFLEVPPDSPCFALLRGVNPLLHAAFVFLQMYFIFVSARLNIHKFKVIARFGLMHCVATNICVWIRTLVRESLKEINGHYHYYDKLAKSQQLQQSQPVADGYESVSNAFLHHIVEAVAAAAGSDESFEGGNSALFDIVNETLGDALIGAATSAAPTVGAVKSKKEISLWELTGNVSCGRRIFLGNIIMDAAPFLYPFLIEYSLIGAAVLYVIWEHIGLNPKYKTEENNRGIRDESIWNSKTRQLRVDCVGASKGLFIGLFFLTASLLCLVLFFIFVPMPQFKRLGLILGDAAHCTLLLVSIFAMALGAYRARHLHFHSEHMEELGSILLRISALGIFTYSAFSMIAGALGTSTEEPPTLVFINGLLSVIEVTVQTVFISDMSRRSVNTAEQDLEKPGRQSVTFLLITNLTLWLVYTFEMQKVEANPVQLSFYGFLPWTIVQRISLPLCIFYRFHSAMVYAEIWKNSYRYHGPMDETMVPGGSETN</sequence>
<dbReference type="InterPro" id="IPR004878">
    <property type="entry name" value="Otopetrin"/>
</dbReference>
<keyword evidence="6" id="KW-0375">Hydrogen ion transport</keyword>
<feature type="compositionally biased region" description="Low complexity" evidence="11">
    <location>
        <begin position="168"/>
        <end position="183"/>
    </location>
</feature>
<evidence type="ECO:0000256" key="11">
    <source>
        <dbReference type="SAM" id="MobiDB-lite"/>
    </source>
</evidence>
<feature type="region of interest" description="Disordered" evidence="11">
    <location>
        <begin position="126"/>
        <end position="186"/>
    </location>
</feature>
<evidence type="ECO:0000256" key="2">
    <source>
        <dbReference type="ARBA" id="ARBA00006513"/>
    </source>
</evidence>
<dbReference type="AlphaFoldDB" id="A0AAD5KY31"/>
<keyword evidence="10" id="KW-0407">Ion channel</keyword>
<feature type="transmembrane region" description="Helical" evidence="12">
    <location>
        <begin position="357"/>
        <end position="377"/>
    </location>
</feature>
<dbReference type="Pfam" id="PF03189">
    <property type="entry name" value="Otopetrin"/>
    <property type="match status" value="1"/>
</dbReference>
<evidence type="ECO:0000256" key="7">
    <source>
        <dbReference type="ARBA" id="ARBA00022989"/>
    </source>
</evidence>
<feature type="transmembrane region" description="Helical" evidence="12">
    <location>
        <begin position="855"/>
        <end position="878"/>
    </location>
</feature>
<name>A0AAD5KY31_9CRUS</name>
<keyword evidence="7 12" id="KW-1133">Transmembrane helix</keyword>
<evidence type="ECO:0000256" key="9">
    <source>
        <dbReference type="ARBA" id="ARBA00023136"/>
    </source>
</evidence>
<evidence type="ECO:0000256" key="4">
    <source>
        <dbReference type="ARBA" id="ARBA00022475"/>
    </source>
</evidence>
<gene>
    <name evidence="13" type="ORF">GHT06_012263</name>
</gene>
<organism evidence="13 14">
    <name type="scientific">Daphnia sinensis</name>
    <dbReference type="NCBI Taxonomy" id="1820382"/>
    <lineage>
        <taxon>Eukaryota</taxon>
        <taxon>Metazoa</taxon>
        <taxon>Ecdysozoa</taxon>
        <taxon>Arthropoda</taxon>
        <taxon>Crustacea</taxon>
        <taxon>Branchiopoda</taxon>
        <taxon>Diplostraca</taxon>
        <taxon>Cladocera</taxon>
        <taxon>Anomopoda</taxon>
        <taxon>Daphniidae</taxon>
        <taxon>Daphnia</taxon>
        <taxon>Daphnia similis group</taxon>
    </lineage>
</organism>
<comment type="caution">
    <text evidence="13">The sequence shown here is derived from an EMBL/GenBank/DDBJ whole genome shotgun (WGS) entry which is preliminary data.</text>
</comment>
<evidence type="ECO:0000313" key="13">
    <source>
        <dbReference type="EMBL" id="KAI9561307.1"/>
    </source>
</evidence>
<dbReference type="GO" id="GO:0015252">
    <property type="term" value="F:proton channel activity"/>
    <property type="evidence" value="ECO:0007669"/>
    <property type="project" value="InterPro"/>
</dbReference>
<keyword evidence="9 12" id="KW-0472">Membrane</keyword>
<dbReference type="EMBL" id="WJBH02000003">
    <property type="protein sequence ID" value="KAI9561307.1"/>
    <property type="molecule type" value="Genomic_DNA"/>
</dbReference>
<reference evidence="13 14" key="1">
    <citation type="submission" date="2022-05" db="EMBL/GenBank/DDBJ databases">
        <title>A multi-omics perspective on studying reproductive biology in Daphnia sinensis.</title>
        <authorList>
            <person name="Jia J."/>
        </authorList>
    </citation>
    <scope>NUCLEOTIDE SEQUENCE [LARGE SCALE GENOMIC DNA]</scope>
    <source>
        <strain evidence="13 14">WSL</strain>
    </source>
</reference>
<dbReference type="GO" id="GO:0005886">
    <property type="term" value="C:plasma membrane"/>
    <property type="evidence" value="ECO:0007669"/>
    <property type="project" value="UniProtKB-SubCell"/>
</dbReference>
<feature type="region of interest" description="Disordered" evidence="11">
    <location>
        <begin position="435"/>
        <end position="467"/>
    </location>
</feature>
<evidence type="ECO:0000256" key="12">
    <source>
        <dbReference type="SAM" id="Phobius"/>
    </source>
</evidence>
<feature type="compositionally biased region" description="Low complexity" evidence="11">
    <location>
        <begin position="204"/>
        <end position="225"/>
    </location>
</feature>
<feature type="transmembrane region" description="Helical" evidence="12">
    <location>
        <begin position="793"/>
        <end position="813"/>
    </location>
</feature>
<feature type="region of interest" description="Disordered" evidence="11">
    <location>
        <begin position="1"/>
        <end position="61"/>
    </location>
</feature>
<feature type="region of interest" description="Disordered" evidence="11">
    <location>
        <begin position="96"/>
        <end position="115"/>
    </location>
</feature>
<feature type="transmembrane region" description="Helical" evidence="12">
    <location>
        <begin position="927"/>
        <end position="948"/>
    </location>
</feature>
<keyword evidence="8" id="KW-0406">Ion transport</keyword>
<evidence type="ECO:0000313" key="14">
    <source>
        <dbReference type="Proteomes" id="UP000820818"/>
    </source>
</evidence>
<feature type="compositionally biased region" description="Polar residues" evidence="11">
    <location>
        <begin position="16"/>
        <end position="35"/>
    </location>
</feature>
<evidence type="ECO:0000256" key="5">
    <source>
        <dbReference type="ARBA" id="ARBA00022692"/>
    </source>
</evidence>
<proteinExistence type="inferred from homology"/>
<dbReference type="PANTHER" id="PTHR21522:SF62">
    <property type="entry name" value="OTOPETRIN-LIKE A, ISOFORM C"/>
    <property type="match status" value="1"/>
</dbReference>
<evidence type="ECO:0000256" key="10">
    <source>
        <dbReference type="ARBA" id="ARBA00023303"/>
    </source>
</evidence>
<evidence type="ECO:0000256" key="6">
    <source>
        <dbReference type="ARBA" id="ARBA00022781"/>
    </source>
</evidence>
<feature type="region of interest" description="Disordered" evidence="11">
    <location>
        <begin position="68"/>
        <end position="87"/>
    </location>
</feature>
<feature type="transmembrane region" description="Helical" evidence="12">
    <location>
        <begin position="578"/>
        <end position="597"/>
    </location>
</feature>
<feature type="transmembrane region" description="Helical" evidence="12">
    <location>
        <begin position="389"/>
        <end position="414"/>
    </location>
</feature>
<feature type="region of interest" description="Disordered" evidence="11">
    <location>
        <begin position="490"/>
        <end position="529"/>
    </location>
</feature>
<dbReference type="Proteomes" id="UP000820818">
    <property type="component" value="Linkage Group LG3"/>
</dbReference>
<comment type="similarity">
    <text evidence="2">Belongs to the otopetrin family.</text>
</comment>
<feature type="region of interest" description="Disordered" evidence="11">
    <location>
        <begin position="204"/>
        <end position="226"/>
    </location>
</feature>
<keyword evidence="4" id="KW-1003">Cell membrane</keyword>
<feature type="transmembrane region" description="Helical" evidence="12">
    <location>
        <begin position="647"/>
        <end position="669"/>
    </location>
</feature>
<evidence type="ECO:0000256" key="3">
    <source>
        <dbReference type="ARBA" id="ARBA00022448"/>
    </source>
</evidence>
<comment type="subcellular location">
    <subcellularLocation>
        <location evidence="1">Cell membrane</location>
        <topology evidence="1">Multi-pass membrane protein</topology>
    </subcellularLocation>
</comment>
<keyword evidence="14" id="KW-1185">Reference proteome</keyword>
<accession>A0AAD5KY31</accession>
<feature type="transmembrane region" description="Helical" evidence="12">
    <location>
        <begin position="1029"/>
        <end position="1051"/>
    </location>
</feature>
<feature type="transmembrane region" description="Helical" evidence="12">
    <location>
        <begin position="1000"/>
        <end position="1017"/>
    </location>
</feature>
<evidence type="ECO:0000256" key="8">
    <source>
        <dbReference type="ARBA" id="ARBA00023065"/>
    </source>
</evidence>
<keyword evidence="3" id="KW-0813">Transport</keyword>
<feature type="transmembrane region" description="Helical" evidence="12">
    <location>
        <begin position="960"/>
        <end position="979"/>
    </location>
</feature>
<protein>
    <submittedName>
        <fullName evidence="13">Uncharacterized protein</fullName>
    </submittedName>
</protein>
<dbReference type="PANTHER" id="PTHR21522">
    <property type="entry name" value="PROTON CHANNEL OTOP"/>
    <property type="match status" value="1"/>
</dbReference>
<keyword evidence="5 12" id="KW-0812">Transmembrane</keyword>
<feature type="transmembrane region" description="Helical" evidence="12">
    <location>
        <begin position="617"/>
        <end position="635"/>
    </location>
</feature>
<feature type="compositionally biased region" description="Basic residues" evidence="11">
    <location>
        <begin position="101"/>
        <end position="114"/>
    </location>
</feature>
<feature type="transmembrane region" description="Helical" evidence="12">
    <location>
        <begin position="884"/>
        <end position="906"/>
    </location>
</feature>
<evidence type="ECO:0000256" key="1">
    <source>
        <dbReference type="ARBA" id="ARBA00004651"/>
    </source>
</evidence>
<feature type="compositionally biased region" description="Pro residues" evidence="11">
    <location>
        <begin position="139"/>
        <end position="148"/>
    </location>
</feature>